<dbReference type="Gene3D" id="3.40.50.11090">
    <property type="match status" value="1"/>
</dbReference>
<dbReference type="GO" id="GO:0016757">
    <property type="term" value="F:glycosyltransferase activity"/>
    <property type="evidence" value="ECO:0007669"/>
    <property type="project" value="InterPro"/>
</dbReference>
<reference evidence="1" key="2">
    <citation type="journal article" date="2022" name="Microbiol. Resour. Announc.">
        <title>Metagenome Sequencing to Explore Phylogenomics of Terrestrial Cyanobacteria.</title>
        <authorList>
            <person name="Ward R.D."/>
            <person name="Stajich J.E."/>
            <person name="Johansen J.R."/>
            <person name="Huntemann M."/>
            <person name="Clum A."/>
            <person name="Foster B."/>
            <person name="Foster B."/>
            <person name="Roux S."/>
            <person name="Palaniappan K."/>
            <person name="Varghese N."/>
            <person name="Mukherjee S."/>
            <person name="Reddy T.B.K."/>
            <person name="Daum C."/>
            <person name="Copeland A."/>
            <person name="Chen I.A."/>
            <person name="Ivanova N.N."/>
            <person name="Kyrpides N.C."/>
            <person name="Shapiro N."/>
            <person name="Eloe-Fadrosh E.A."/>
            <person name="Pietrasiak N."/>
        </authorList>
    </citation>
    <scope>NUCLEOTIDE SEQUENCE</scope>
    <source>
        <strain evidence="1">CPER-KK1</strain>
    </source>
</reference>
<evidence type="ECO:0000313" key="2">
    <source>
        <dbReference type="Proteomes" id="UP000753908"/>
    </source>
</evidence>
<dbReference type="CDD" id="cd03801">
    <property type="entry name" value="GT4_PimA-like"/>
    <property type="match status" value="1"/>
</dbReference>
<protein>
    <submittedName>
        <fullName evidence="1">Glycosyltransferase family 4 protein</fullName>
    </submittedName>
</protein>
<dbReference type="Proteomes" id="UP000753908">
    <property type="component" value="Unassembled WGS sequence"/>
</dbReference>
<dbReference type="Pfam" id="PF13692">
    <property type="entry name" value="Glyco_trans_1_4"/>
    <property type="match status" value="1"/>
</dbReference>
<organism evidence="1 2">
    <name type="scientific">Symplocastrum torsivum CPER-KK1</name>
    <dbReference type="NCBI Taxonomy" id="450513"/>
    <lineage>
        <taxon>Bacteria</taxon>
        <taxon>Bacillati</taxon>
        <taxon>Cyanobacteriota</taxon>
        <taxon>Cyanophyceae</taxon>
        <taxon>Oscillatoriophycideae</taxon>
        <taxon>Oscillatoriales</taxon>
        <taxon>Microcoleaceae</taxon>
        <taxon>Symplocastrum</taxon>
    </lineage>
</organism>
<dbReference type="SUPFAM" id="SSF53756">
    <property type="entry name" value="UDP-Glycosyltransferase/glycogen phosphorylase"/>
    <property type="match status" value="1"/>
</dbReference>
<proteinExistence type="predicted"/>
<evidence type="ECO:0000313" key="1">
    <source>
        <dbReference type="EMBL" id="MBW4547523.1"/>
    </source>
</evidence>
<sequence>MKITFVLPFAGLAGGIRVAAIYAERLKKRGHEVFVVSLPPDPISPLQQVKSLLKGKGLLSNKEGSHFDGVDVPHRVLERCRPITDADVPDADVVIATWWETAEWVAKMSEAKGAKAYFIQHHEIFEGMPKERVEATWSQPLHKITISKWLVELSQERYGDRNISFVPNSVDTEQFYAPPRGKQPIPTVGMLYAPIGWKGCEVSLKAFSLAAQKIPNLRLVAFGSSAPTADLPLPEGTQYIQRPAQNTIKDIYASCDVWLCGSWSEGFHLPPLEAMACRCPVVSTQVGGPLDIVKEGVNGYLVPLGDSTALANQLVHVLSLPETEWQTMSDAAYATATQYTWDDAVELFEAALHTAIDRQRRGDFSRVSAPKDVSPQQTPI</sequence>
<accession>A0A951PRP5</accession>
<dbReference type="Gene3D" id="3.40.50.2000">
    <property type="entry name" value="Glycogen Phosphorylase B"/>
    <property type="match status" value="1"/>
</dbReference>
<dbReference type="EMBL" id="JAHHIF010000043">
    <property type="protein sequence ID" value="MBW4547523.1"/>
    <property type="molecule type" value="Genomic_DNA"/>
</dbReference>
<gene>
    <name evidence="1" type="ORF">KME25_24240</name>
</gene>
<name>A0A951PRP5_9CYAN</name>
<reference evidence="1" key="1">
    <citation type="submission" date="2021-05" db="EMBL/GenBank/DDBJ databases">
        <authorList>
            <person name="Pietrasiak N."/>
            <person name="Ward R."/>
            <person name="Stajich J.E."/>
            <person name="Kurbessoian T."/>
        </authorList>
    </citation>
    <scope>NUCLEOTIDE SEQUENCE</scope>
    <source>
        <strain evidence="1">CPER-KK1</strain>
    </source>
</reference>
<dbReference type="PANTHER" id="PTHR12526">
    <property type="entry name" value="GLYCOSYLTRANSFERASE"/>
    <property type="match status" value="1"/>
</dbReference>
<comment type="caution">
    <text evidence="1">The sequence shown here is derived from an EMBL/GenBank/DDBJ whole genome shotgun (WGS) entry which is preliminary data.</text>
</comment>
<dbReference type="AlphaFoldDB" id="A0A951PRP5"/>